<keyword evidence="1" id="KW-1133">Transmembrane helix</keyword>
<proteinExistence type="predicted"/>
<feature type="transmembrane region" description="Helical" evidence="1">
    <location>
        <begin position="148"/>
        <end position="173"/>
    </location>
</feature>
<gene>
    <name evidence="4" type="ORF">WMO24_04910</name>
</gene>
<feature type="transmembrane region" description="Helical" evidence="1">
    <location>
        <begin position="70"/>
        <end position="95"/>
    </location>
</feature>
<feature type="transmembrane region" description="Helical" evidence="1">
    <location>
        <begin position="179"/>
        <end position="204"/>
    </location>
</feature>
<feature type="domain" description="HD" evidence="2">
    <location>
        <begin position="259"/>
        <end position="381"/>
    </location>
</feature>
<dbReference type="RefSeq" id="WP_349215207.1">
    <property type="nucleotide sequence ID" value="NZ_JBBMFA010000068.1"/>
</dbReference>
<protein>
    <submittedName>
        <fullName evidence="4">HD-GYP domain-containing protein</fullName>
        <ecNumber evidence="4">3.1.4.-</ecNumber>
    </submittedName>
</protein>
<dbReference type="EMBL" id="JBBMFA010000068">
    <property type="protein sequence ID" value="MEQ2519772.1"/>
    <property type="molecule type" value="Genomic_DNA"/>
</dbReference>
<keyword evidence="4" id="KW-0378">Hydrolase</keyword>
<dbReference type="GO" id="GO:0016787">
    <property type="term" value="F:hydrolase activity"/>
    <property type="evidence" value="ECO:0007669"/>
    <property type="project" value="UniProtKB-KW"/>
</dbReference>
<evidence type="ECO:0000259" key="3">
    <source>
        <dbReference type="PROSITE" id="PS51832"/>
    </source>
</evidence>
<feature type="transmembrane region" description="Helical" evidence="1">
    <location>
        <begin position="115"/>
        <end position="136"/>
    </location>
</feature>
<dbReference type="Proteomes" id="UP001477672">
    <property type="component" value="Unassembled WGS sequence"/>
</dbReference>
<dbReference type="EC" id="3.1.4.-" evidence="4"/>
<accession>A0ABV1GD50</accession>
<dbReference type="CDD" id="cd00077">
    <property type="entry name" value="HDc"/>
    <property type="match status" value="1"/>
</dbReference>
<dbReference type="SUPFAM" id="SSF109604">
    <property type="entry name" value="HD-domain/PDEase-like"/>
    <property type="match status" value="1"/>
</dbReference>
<keyword evidence="1" id="KW-0812">Transmembrane</keyword>
<keyword evidence="1" id="KW-0472">Membrane</keyword>
<dbReference type="PANTHER" id="PTHR43155:SF2">
    <property type="entry name" value="CYCLIC DI-GMP PHOSPHODIESTERASE PA4108"/>
    <property type="match status" value="1"/>
</dbReference>
<feature type="transmembrane region" description="Helical" evidence="1">
    <location>
        <begin position="40"/>
        <end position="58"/>
    </location>
</feature>
<dbReference type="InterPro" id="IPR006675">
    <property type="entry name" value="HDIG_dom"/>
</dbReference>
<dbReference type="PANTHER" id="PTHR43155">
    <property type="entry name" value="CYCLIC DI-GMP PHOSPHODIESTERASE PA4108-RELATED"/>
    <property type="match status" value="1"/>
</dbReference>
<dbReference type="SMART" id="SM00471">
    <property type="entry name" value="HDc"/>
    <property type="match status" value="1"/>
</dbReference>
<evidence type="ECO:0000256" key="1">
    <source>
        <dbReference type="SAM" id="Phobius"/>
    </source>
</evidence>
<keyword evidence="5" id="KW-1185">Reference proteome</keyword>
<feature type="domain" description="HD-GYP" evidence="3">
    <location>
        <begin position="237"/>
        <end position="432"/>
    </location>
</feature>
<dbReference type="Gene3D" id="1.10.3210.10">
    <property type="entry name" value="Hypothetical protein af1432"/>
    <property type="match status" value="1"/>
</dbReference>
<dbReference type="PROSITE" id="PS51831">
    <property type="entry name" value="HD"/>
    <property type="match status" value="1"/>
</dbReference>
<organism evidence="4 5">
    <name type="scientific">Ruthenibacterium intestinale</name>
    <dbReference type="NCBI Taxonomy" id="3133163"/>
    <lineage>
        <taxon>Bacteria</taxon>
        <taxon>Bacillati</taxon>
        <taxon>Bacillota</taxon>
        <taxon>Clostridia</taxon>
        <taxon>Eubacteriales</taxon>
        <taxon>Oscillospiraceae</taxon>
        <taxon>Ruthenibacterium</taxon>
    </lineage>
</organism>
<name>A0ABV1GD50_9FIRM</name>
<dbReference type="InterPro" id="IPR037522">
    <property type="entry name" value="HD_GYP_dom"/>
</dbReference>
<evidence type="ECO:0000259" key="2">
    <source>
        <dbReference type="PROSITE" id="PS51831"/>
    </source>
</evidence>
<dbReference type="PROSITE" id="PS51257">
    <property type="entry name" value="PROKAR_LIPOPROTEIN"/>
    <property type="match status" value="1"/>
</dbReference>
<dbReference type="Pfam" id="PF13487">
    <property type="entry name" value="HD_5"/>
    <property type="match status" value="1"/>
</dbReference>
<dbReference type="InterPro" id="IPR006674">
    <property type="entry name" value="HD_domain"/>
</dbReference>
<evidence type="ECO:0000313" key="5">
    <source>
        <dbReference type="Proteomes" id="UP001477672"/>
    </source>
</evidence>
<sequence>MERLTKRYMNLISVLGIVVGLSACWRVFSGGLPQGVGPSTVIALVALCVLCRCLPLYVREDCTIDMSFISVLAVALVMGPAGALVLLFLTTPLEIVPTESGKGFYHIFNTDPHKLLFNTSNLNLSLAVGGAVYYALGGTPGNISLPGILLPAIGYVISAVGANALIISGVFYLESRMRFFSIFGHMLVGMIPSIVCSSTIGYFLAMLLKMERGHWLAFLFMLPLLLARFSFKLYLDSQKSQYEVIRALTAALEAKDTYTRGHSMRVAGYACLIAQEMHLPRTTIHRLLTAGLYHDIGKIGVPDSILQKPGRLTPEEREVIEHHPMAGVDILKNINGYQDILSMVGHHHEFYNGKGYPDGTCGEDLPVENYILGAADAYDAITSDRPYRKGRTPQQAAEILRKEAGEQFHPDVARVAAQLAEEGRLTQQAAEEAAQTGM</sequence>
<dbReference type="PROSITE" id="PS51832">
    <property type="entry name" value="HD_GYP"/>
    <property type="match status" value="1"/>
</dbReference>
<reference evidence="4 5" key="1">
    <citation type="submission" date="2024-03" db="EMBL/GenBank/DDBJ databases">
        <title>Human intestinal bacterial collection.</title>
        <authorList>
            <person name="Pauvert C."/>
            <person name="Hitch T.C.A."/>
            <person name="Clavel T."/>
        </authorList>
    </citation>
    <scope>NUCLEOTIDE SEQUENCE [LARGE SCALE GENOMIC DNA]</scope>
    <source>
        <strain evidence="4 5">CLA-JM-H11</strain>
    </source>
</reference>
<feature type="transmembrane region" description="Helical" evidence="1">
    <location>
        <begin position="7"/>
        <end position="28"/>
    </location>
</feature>
<dbReference type="NCBIfam" id="TIGR00277">
    <property type="entry name" value="HDIG"/>
    <property type="match status" value="1"/>
</dbReference>
<comment type="caution">
    <text evidence="4">The sequence shown here is derived from an EMBL/GenBank/DDBJ whole genome shotgun (WGS) entry which is preliminary data.</text>
</comment>
<feature type="transmembrane region" description="Helical" evidence="1">
    <location>
        <begin position="216"/>
        <end position="235"/>
    </location>
</feature>
<dbReference type="InterPro" id="IPR003607">
    <property type="entry name" value="HD/PDEase_dom"/>
</dbReference>
<evidence type="ECO:0000313" key="4">
    <source>
        <dbReference type="EMBL" id="MEQ2519772.1"/>
    </source>
</evidence>